<dbReference type="GO" id="GO:0006614">
    <property type="term" value="P:SRP-dependent cotranslational protein targeting to membrane"/>
    <property type="evidence" value="ECO:0007669"/>
    <property type="project" value="UniProtKB-UniRule"/>
</dbReference>
<dbReference type="AlphaFoldDB" id="A0A8S1IM53"/>
<evidence type="ECO:0000256" key="6">
    <source>
        <dbReference type="ARBA" id="ARBA00023274"/>
    </source>
</evidence>
<dbReference type="InterPro" id="IPR003210">
    <property type="entry name" value="Signal_recog_particle_SRP14"/>
</dbReference>
<organism evidence="8 9">
    <name type="scientific">Ostreobium quekettii</name>
    <dbReference type="NCBI Taxonomy" id="121088"/>
    <lineage>
        <taxon>Eukaryota</taxon>
        <taxon>Viridiplantae</taxon>
        <taxon>Chlorophyta</taxon>
        <taxon>core chlorophytes</taxon>
        <taxon>Ulvophyceae</taxon>
        <taxon>TCBD clade</taxon>
        <taxon>Bryopsidales</taxon>
        <taxon>Ostreobineae</taxon>
        <taxon>Ostreobiaceae</taxon>
        <taxon>Ostreobium</taxon>
    </lineage>
</organism>
<gene>
    <name evidence="8" type="ORF">OSTQU699_LOCUS1495</name>
</gene>
<evidence type="ECO:0000313" key="8">
    <source>
        <dbReference type="EMBL" id="CAD7696134.1"/>
    </source>
</evidence>
<keyword evidence="5 7" id="KW-0733">Signal recognition particle</keyword>
<comment type="function">
    <text evidence="7">Component of the signal recognition particle (SRP) complex, a ribonucleoprotein complex that mediates the cotranslational targeting of secretory and membrane proteins to the endoplasmic reticulum (ER). SRP9 together with SRP14 and the Alu portion of the SRP RNA, constitutes the elongation arrest domain of SRP. The complex of SRP9 and SRP14 is required for SRP RNA binding.</text>
</comment>
<sequence>MVLLSPDSFLNQLTRMYSKHRNSGSVFVTTKRSNMKSPKYREKAKEEDYACLVRASDGKNTISTVVSIVDCKLLFFCSLSDLHWKCDWSTTQFCFGNACILRIERSAQLR</sequence>
<dbReference type="GO" id="GO:0030942">
    <property type="term" value="F:endoplasmic reticulum signal peptide binding"/>
    <property type="evidence" value="ECO:0007669"/>
    <property type="project" value="UniProtKB-UniRule"/>
</dbReference>
<dbReference type="GO" id="GO:0005786">
    <property type="term" value="C:signal recognition particle, endoplasmic reticulum targeting"/>
    <property type="evidence" value="ECO:0007669"/>
    <property type="project" value="UniProtKB-UniRule"/>
</dbReference>
<reference evidence="8" key="1">
    <citation type="submission" date="2020-12" db="EMBL/GenBank/DDBJ databases">
        <authorList>
            <person name="Iha C."/>
        </authorList>
    </citation>
    <scope>NUCLEOTIDE SEQUENCE</scope>
</reference>
<dbReference type="InterPro" id="IPR009018">
    <property type="entry name" value="Signal_recog_particle_SRP9/14"/>
</dbReference>
<evidence type="ECO:0000256" key="5">
    <source>
        <dbReference type="ARBA" id="ARBA00023135"/>
    </source>
</evidence>
<name>A0A8S1IM53_9CHLO</name>
<evidence type="ECO:0000256" key="2">
    <source>
        <dbReference type="ARBA" id="ARBA00010349"/>
    </source>
</evidence>
<evidence type="ECO:0000313" key="9">
    <source>
        <dbReference type="Proteomes" id="UP000708148"/>
    </source>
</evidence>
<keyword evidence="4 7" id="KW-0694">RNA-binding</keyword>
<evidence type="ECO:0000256" key="4">
    <source>
        <dbReference type="ARBA" id="ARBA00022884"/>
    </source>
</evidence>
<dbReference type="OrthoDB" id="19209at2759"/>
<evidence type="ECO:0000256" key="1">
    <source>
        <dbReference type="ARBA" id="ARBA00004496"/>
    </source>
</evidence>
<protein>
    <recommendedName>
        <fullName evidence="7">Signal recognition particle 14 kDa protein</fullName>
        <shortName evidence="7">SRP14</shortName>
    </recommendedName>
</protein>
<dbReference type="Proteomes" id="UP000708148">
    <property type="component" value="Unassembled WGS sequence"/>
</dbReference>
<comment type="similarity">
    <text evidence="2 7">Belongs to the SRP14 family.</text>
</comment>
<comment type="subunit">
    <text evidence="7">Heterodimer with SRP9; binds RNA as heterodimer. Component of a signal recognition particle (SRP) complex that consists of a 7SL RNA molecule of 300 nucleotides and six protein subunits: SRP72, SRP68, SRP54, SRP19, SRP14 and SRP9.</text>
</comment>
<evidence type="ECO:0000256" key="7">
    <source>
        <dbReference type="RuleBase" id="RU368100"/>
    </source>
</evidence>
<dbReference type="Pfam" id="PF02290">
    <property type="entry name" value="SRP14"/>
    <property type="match status" value="1"/>
</dbReference>
<comment type="caution">
    <text evidence="8">The sequence shown here is derived from an EMBL/GenBank/DDBJ whole genome shotgun (WGS) entry which is preliminary data.</text>
</comment>
<comment type="subcellular location">
    <subcellularLocation>
        <location evidence="1 7">Cytoplasm</location>
    </subcellularLocation>
</comment>
<dbReference type="SUPFAM" id="SSF54762">
    <property type="entry name" value="Signal recognition particle alu RNA binding heterodimer, SRP9/14"/>
    <property type="match status" value="1"/>
</dbReference>
<keyword evidence="9" id="KW-1185">Reference proteome</keyword>
<evidence type="ECO:0000256" key="3">
    <source>
        <dbReference type="ARBA" id="ARBA00022490"/>
    </source>
</evidence>
<proteinExistence type="inferred from homology"/>
<dbReference type="EMBL" id="CAJHUC010000437">
    <property type="protein sequence ID" value="CAD7696134.1"/>
    <property type="molecule type" value="Genomic_DNA"/>
</dbReference>
<accession>A0A8S1IM53</accession>
<dbReference type="GO" id="GO:0008312">
    <property type="term" value="F:7S RNA binding"/>
    <property type="evidence" value="ECO:0007669"/>
    <property type="project" value="UniProtKB-UniRule"/>
</dbReference>
<keyword evidence="3 7" id="KW-0963">Cytoplasm</keyword>
<keyword evidence="6 7" id="KW-0687">Ribonucleoprotein</keyword>
<dbReference type="PANTHER" id="PTHR12013">
    <property type="entry name" value="SIGNAL RECOGNITION PARTICLE 14 KD PROTEIN"/>
    <property type="match status" value="1"/>
</dbReference>
<dbReference type="Gene3D" id="3.30.720.10">
    <property type="entry name" value="Signal recognition particle alu RNA binding heterodimer, srp9/1"/>
    <property type="match status" value="1"/>
</dbReference>